<feature type="region of interest" description="Disordered" evidence="1">
    <location>
        <begin position="36"/>
        <end position="82"/>
    </location>
</feature>
<feature type="compositionally biased region" description="Polar residues" evidence="1">
    <location>
        <begin position="43"/>
        <end position="53"/>
    </location>
</feature>
<dbReference type="Proteomes" id="UP000700596">
    <property type="component" value="Unassembled WGS sequence"/>
</dbReference>
<name>A0A9P9CXX0_9PLEO</name>
<evidence type="ECO:0000256" key="1">
    <source>
        <dbReference type="SAM" id="MobiDB-lite"/>
    </source>
</evidence>
<sequence length="322" mass="35037">MSSGNPLKRPGGRPKKYSTAAAAAEAKKEIEFIAYEPPLSEDVPNTTSSNLNLRISADVPIPRDGDEPPNPEPNRERPPRYLLDNEDAEIVRRIEQIRENEEESNAEQYEYEAAIVQRLDDIDTRAAGSLIEMQLDKNRTHMATSKLQGGSANGESMPHALEGSLNLATEGQENDARLRHGVTESSGKQATGDDVRTGRLLQEPSQQSTASPPRLCRKNNPLSWIRPPPGSPSASSTLPRPRVAASSPFHPSIPSACPNHVPSGGGTASLRQNATASSTASPTASLEPPERTAIRLAKQLRDFHGCTLEEHDEADRLHQEHH</sequence>
<dbReference type="EMBL" id="JAGMWT010000035">
    <property type="protein sequence ID" value="KAH7108851.1"/>
    <property type="molecule type" value="Genomic_DNA"/>
</dbReference>
<evidence type="ECO:0000313" key="2">
    <source>
        <dbReference type="EMBL" id="KAH7108851.1"/>
    </source>
</evidence>
<evidence type="ECO:0000313" key="3">
    <source>
        <dbReference type="Proteomes" id="UP000700596"/>
    </source>
</evidence>
<keyword evidence="3" id="KW-1185">Reference proteome</keyword>
<feature type="compositionally biased region" description="Low complexity" evidence="1">
    <location>
        <begin position="274"/>
        <end position="285"/>
    </location>
</feature>
<feature type="compositionally biased region" description="Polar residues" evidence="1">
    <location>
        <begin position="141"/>
        <end position="154"/>
    </location>
</feature>
<protein>
    <submittedName>
        <fullName evidence="2">Uncharacterized protein</fullName>
    </submittedName>
</protein>
<comment type="caution">
    <text evidence="2">The sequence shown here is derived from an EMBL/GenBank/DDBJ whole genome shotgun (WGS) entry which is preliminary data.</text>
</comment>
<organism evidence="2 3">
    <name type="scientific">Dendryphion nanum</name>
    <dbReference type="NCBI Taxonomy" id="256645"/>
    <lineage>
        <taxon>Eukaryota</taxon>
        <taxon>Fungi</taxon>
        <taxon>Dikarya</taxon>
        <taxon>Ascomycota</taxon>
        <taxon>Pezizomycotina</taxon>
        <taxon>Dothideomycetes</taxon>
        <taxon>Pleosporomycetidae</taxon>
        <taxon>Pleosporales</taxon>
        <taxon>Torulaceae</taxon>
        <taxon>Dendryphion</taxon>
    </lineage>
</organism>
<feature type="region of interest" description="Disordered" evidence="1">
    <location>
        <begin position="134"/>
        <end position="159"/>
    </location>
</feature>
<gene>
    <name evidence="2" type="ORF">B0J11DRAFT_513064</name>
</gene>
<reference evidence="2" key="1">
    <citation type="journal article" date="2021" name="Nat. Commun.">
        <title>Genetic determinants of endophytism in the Arabidopsis root mycobiome.</title>
        <authorList>
            <person name="Mesny F."/>
            <person name="Miyauchi S."/>
            <person name="Thiergart T."/>
            <person name="Pickel B."/>
            <person name="Atanasova L."/>
            <person name="Karlsson M."/>
            <person name="Huettel B."/>
            <person name="Barry K.W."/>
            <person name="Haridas S."/>
            <person name="Chen C."/>
            <person name="Bauer D."/>
            <person name="Andreopoulos W."/>
            <person name="Pangilinan J."/>
            <person name="LaButti K."/>
            <person name="Riley R."/>
            <person name="Lipzen A."/>
            <person name="Clum A."/>
            <person name="Drula E."/>
            <person name="Henrissat B."/>
            <person name="Kohler A."/>
            <person name="Grigoriev I.V."/>
            <person name="Martin F.M."/>
            <person name="Hacquard S."/>
        </authorList>
    </citation>
    <scope>NUCLEOTIDE SEQUENCE</scope>
    <source>
        <strain evidence="2">MPI-CAGE-CH-0243</strain>
    </source>
</reference>
<feature type="region of interest" description="Disordered" evidence="1">
    <location>
        <begin position="1"/>
        <end position="23"/>
    </location>
</feature>
<dbReference type="OrthoDB" id="5369347at2759"/>
<accession>A0A9P9CXX0</accession>
<dbReference type="AlphaFoldDB" id="A0A9P9CXX0"/>
<proteinExistence type="predicted"/>
<feature type="region of interest" description="Disordered" evidence="1">
    <location>
        <begin position="179"/>
        <end position="291"/>
    </location>
</feature>